<comment type="caution">
    <text evidence="1">The sequence shown here is derived from an EMBL/GenBank/DDBJ whole genome shotgun (WGS) entry which is preliminary data.</text>
</comment>
<dbReference type="RefSeq" id="WP_179754440.1">
    <property type="nucleotide sequence ID" value="NZ_JACCBU010000001.1"/>
</dbReference>
<accession>A0A7Y9IA78</accession>
<protein>
    <submittedName>
        <fullName evidence="1">Uncharacterized protein</fullName>
    </submittedName>
</protein>
<dbReference type="Proteomes" id="UP000569914">
    <property type="component" value="Unassembled WGS sequence"/>
</dbReference>
<organism evidence="1 2">
    <name type="scientific">Microlunatus parietis</name>
    <dbReference type="NCBI Taxonomy" id="682979"/>
    <lineage>
        <taxon>Bacteria</taxon>
        <taxon>Bacillati</taxon>
        <taxon>Actinomycetota</taxon>
        <taxon>Actinomycetes</taxon>
        <taxon>Propionibacteriales</taxon>
        <taxon>Propionibacteriaceae</taxon>
        <taxon>Microlunatus</taxon>
    </lineage>
</organism>
<name>A0A7Y9IA78_9ACTN</name>
<sequence length="410" mass="43136">MLRRGFATLLSLLAIAGLLRLILPSVLDTPDARAPGVASQLDHLKTRLTDGSAREAQALFPEGEFFTFILYGLARVDEVARGGDPAGLAEARRALDLATAPAVRERFGADQPLPYGIFYAGWTNWLRGALLQQQEPRDPELLAEFTEQARAIAAAFVAAPSPYLTSYPGQAWPCDSVVGVASLALYRELTGEVSVTAVVDRWLAASRDHLDPATGLLPHRADPETGRPLEGARATSLTVALVFLPDVDPGFAAEAYRRFRDTFLITPLGIPAVREFPRGTSGAGDVDSGPLIGGVSLSATVVALGAAQNNGDRALAAEIGTAGELIGLPLDLPGGKRYAAGLLPIGDTFVAWAKGVRPLVADPVPEVESAVGPASRTIWVIALLLLALVGWLPELRRRPEGSGSGAGHVS</sequence>
<evidence type="ECO:0000313" key="2">
    <source>
        <dbReference type="Proteomes" id="UP000569914"/>
    </source>
</evidence>
<evidence type="ECO:0000313" key="1">
    <source>
        <dbReference type="EMBL" id="NYE73158.1"/>
    </source>
</evidence>
<dbReference type="AlphaFoldDB" id="A0A7Y9IA78"/>
<dbReference type="EMBL" id="JACCBU010000001">
    <property type="protein sequence ID" value="NYE73158.1"/>
    <property type="molecule type" value="Genomic_DNA"/>
</dbReference>
<reference evidence="1 2" key="1">
    <citation type="submission" date="2020-07" db="EMBL/GenBank/DDBJ databases">
        <title>Sequencing the genomes of 1000 actinobacteria strains.</title>
        <authorList>
            <person name="Klenk H.-P."/>
        </authorList>
    </citation>
    <scope>NUCLEOTIDE SEQUENCE [LARGE SCALE GENOMIC DNA]</scope>
    <source>
        <strain evidence="1 2">DSM 22083</strain>
    </source>
</reference>
<gene>
    <name evidence="1" type="ORF">BKA15_004487</name>
</gene>
<proteinExistence type="predicted"/>
<keyword evidence="2" id="KW-1185">Reference proteome</keyword>